<feature type="compositionally biased region" description="Basic and acidic residues" evidence="1">
    <location>
        <begin position="12"/>
        <end position="21"/>
    </location>
</feature>
<comment type="caution">
    <text evidence="2">The sequence shown here is derived from an EMBL/GenBank/DDBJ whole genome shotgun (WGS) entry which is preliminary data.</text>
</comment>
<protein>
    <submittedName>
        <fullName evidence="2">Uncharacterized protein</fullName>
    </submittedName>
</protein>
<feature type="region of interest" description="Disordered" evidence="1">
    <location>
        <begin position="1"/>
        <end position="21"/>
    </location>
</feature>
<sequence length="38" mass="4126">MAKGKSPKGKGKGKDKMKDKIDVQDSVLLKRVLDQALA</sequence>
<name>A0A9K3GKY5_9EUKA</name>
<evidence type="ECO:0000313" key="3">
    <source>
        <dbReference type="Proteomes" id="UP000265618"/>
    </source>
</evidence>
<proteinExistence type="predicted"/>
<evidence type="ECO:0000256" key="1">
    <source>
        <dbReference type="SAM" id="MobiDB-lite"/>
    </source>
</evidence>
<feature type="non-terminal residue" evidence="2">
    <location>
        <position position="1"/>
    </location>
</feature>
<evidence type="ECO:0000313" key="2">
    <source>
        <dbReference type="EMBL" id="GIQ86186.1"/>
    </source>
</evidence>
<gene>
    <name evidence="2" type="ORF">KIPB_007989</name>
</gene>
<organism evidence="2 3">
    <name type="scientific">Kipferlia bialata</name>
    <dbReference type="NCBI Taxonomy" id="797122"/>
    <lineage>
        <taxon>Eukaryota</taxon>
        <taxon>Metamonada</taxon>
        <taxon>Carpediemonas-like organisms</taxon>
        <taxon>Kipferlia</taxon>
    </lineage>
</organism>
<reference evidence="2 3" key="1">
    <citation type="journal article" date="2018" name="PLoS ONE">
        <title>The draft genome of Kipferlia bialata reveals reductive genome evolution in fornicate parasites.</title>
        <authorList>
            <person name="Tanifuji G."/>
            <person name="Takabayashi S."/>
            <person name="Kume K."/>
            <person name="Takagi M."/>
            <person name="Nakayama T."/>
            <person name="Kamikawa R."/>
            <person name="Inagaki Y."/>
            <person name="Hashimoto T."/>
        </authorList>
    </citation>
    <scope>NUCLEOTIDE SEQUENCE [LARGE SCALE GENOMIC DNA]</scope>
    <source>
        <strain evidence="2">NY0173</strain>
    </source>
</reference>
<dbReference type="EMBL" id="BDIP01002368">
    <property type="protein sequence ID" value="GIQ86186.1"/>
    <property type="molecule type" value="Genomic_DNA"/>
</dbReference>
<keyword evidence="3" id="KW-1185">Reference proteome</keyword>
<accession>A0A9K3GKY5</accession>
<feature type="compositionally biased region" description="Basic residues" evidence="1">
    <location>
        <begin position="1"/>
        <end position="11"/>
    </location>
</feature>
<dbReference type="AlphaFoldDB" id="A0A9K3GKY5"/>
<dbReference type="Proteomes" id="UP000265618">
    <property type="component" value="Unassembled WGS sequence"/>
</dbReference>